<dbReference type="InterPro" id="IPR036950">
    <property type="entry name" value="PBP_transglycosylase"/>
</dbReference>
<dbReference type="AlphaFoldDB" id="A2SC16"/>
<organism evidence="4 5">
    <name type="scientific">Methylibium petroleiphilum (strain ATCC BAA-1232 / LMG 22953 / PM1)</name>
    <dbReference type="NCBI Taxonomy" id="420662"/>
    <lineage>
        <taxon>Bacteria</taxon>
        <taxon>Pseudomonadati</taxon>
        <taxon>Pseudomonadota</taxon>
        <taxon>Betaproteobacteria</taxon>
        <taxon>Burkholderiales</taxon>
        <taxon>Sphaerotilaceae</taxon>
        <taxon>Methylibium</taxon>
    </lineage>
</organism>
<dbReference type="PANTHER" id="PTHR32282:SF33">
    <property type="entry name" value="PEPTIDOGLYCAN GLYCOSYLTRANSFERASE"/>
    <property type="match status" value="1"/>
</dbReference>
<evidence type="ECO:0000313" key="5">
    <source>
        <dbReference type="Proteomes" id="UP000000366"/>
    </source>
</evidence>
<keyword evidence="2 4" id="KW-0808">Transferase</keyword>
<keyword evidence="4" id="KW-0121">Carboxypeptidase</keyword>
<protein>
    <submittedName>
        <fullName evidence="4">Membrane carboxypeptidase-like protein</fullName>
        <ecNumber evidence="4">2.4.2.-</ecNumber>
    </submittedName>
</protein>
<dbReference type="HOGENOM" id="CLU_646981_0_0_4"/>
<dbReference type="EC" id="2.4.2.-" evidence="4"/>
<accession>A2SC16</accession>
<dbReference type="eggNOG" id="COG0744">
    <property type="taxonomic scope" value="Bacteria"/>
</dbReference>
<evidence type="ECO:0000259" key="3">
    <source>
        <dbReference type="Pfam" id="PF00912"/>
    </source>
</evidence>
<reference evidence="4 5" key="1">
    <citation type="journal article" date="2007" name="J. Bacteriol.">
        <title>Whole-genome analysis of the methyl tert-butyl ether-degrading beta-proteobacterium Methylibium petroleiphilum PM1.</title>
        <authorList>
            <person name="Kane S.R."/>
            <person name="Chakicherla A.Y."/>
            <person name="Chain P.S.G."/>
            <person name="Schmidt R."/>
            <person name="Shin M.W."/>
            <person name="Legler T.C."/>
            <person name="Scow K.M."/>
            <person name="Larimer F.W."/>
            <person name="Lucas S.M."/>
            <person name="Richardson P.M."/>
            <person name="Hristova K.R."/>
        </authorList>
    </citation>
    <scope>NUCLEOTIDE SEQUENCE [LARGE SCALE GENOMIC DNA]</scope>
    <source>
        <strain evidence="5">ATCC BAA-1232 / LMG 22953 / PM1</strain>
    </source>
</reference>
<dbReference type="Pfam" id="PF00912">
    <property type="entry name" value="Transgly"/>
    <property type="match status" value="1"/>
</dbReference>
<feature type="domain" description="Glycosyl transferase family 51" evidence="3">
    <location>
        <begin position="262"/>
        <end position="411"/>
    </location>
</feature>
<dbReference type="EMBL" id="CP000555">
    <property type="protein sequence ID" value="ABM93105.1"/>
    <property type="molecule type" value="Genomic_DNA"/>
</dbReference>
<sequence length="444" mass="47617">MKNSGPLRSPARRLSLITFALLATLLALTAALFAVACHALAPQPGEWSHTLRIGPRGWQIVRPVSVPALLRVATHPLGLALLGGRSTDTPLGRWTWQRVAPDRLAGRCAPCLLPFDALGPQPLLLPHAELQLQRVAQERYRGTLTLGEGEQAVVLKGRAQLTSTGLVIDAELADTALADVYAAFGPAAIPELRRAHIDGRVAAKLNLRLPERRLVVQPRIDGFEVSGLGTEALLDAEPAMACAAGAPRPAAGEAGTRVIGWLPRAVVAAEDQRFAEHAGYDLPQLLAAWSANQKQPQPTAAGGTRPQGASTLTQQLAKLVYTGDERSAVRKLRELLYAVEMERTLGKGRILQLYLAIAPWGEGVCGAEAAARHYLRKSSARLTPLEAAWLASLLRAAPAPGAMTAVDTERVGWVLTSLRGPLPAERRAEQMEVLRSGWQPPARR</sequence>
<dbReference type="PANTHER" id="PTHR32282">
    <property type="entry name" value="BINDING PROTEIN TRANSPEPTIDASE, PUTATIVE-RELATED"/>
    <property type="match status" value="1"/>
</dbReference>
<proteinExistence type="predicted"/>
<dbReference type="Proteomes" id="UP000000366">
    <property type="component" value="Chromosome"/>
</dbReference>
<keyword evidence="4" id="KW-0645">Protease</keyword>
<dbReference type="GO" id="GO:0008955">
    <property type="term" value="F:peptidoglycan glycosyltransferase activity"/>
    <property type="evidence" value="ECO:0007669"/>
    <property type="project" value="TreeGrafter"/>
</dbReference>
<name>A2SC16_METPP</name>
<dbReference type="InterPro" id="IPR050396">
    <property type="entry name" value="Glycosyltr_51/Transpeptidase"/>
</dbReference>
<dbReference type="Gene3D" id="1.10.3810.10">
    <property type="entry name" value="Biosynthetic peptidoglycan transglycosylase-like"/>
    <property type="match status" value="1"/>
</dbReference>
<dbReference type="InterPro" id="IPR023346">
    <property type="entry name" value="Lysozyme-like_dom_sf"/>
</dbReference>
<keyword evidence="5" id="KW-1185">Reference proteome</keyword>
<dbReference type="STRING" id="420662.Mpe_A0143"/>
<evidence type="ECO:0000313" key="4">
    <source>
        <dbReference type="EMBL" id="ABM93105.1"/>
    </source>
</evidence>
<dbReference type="SUPFAM" id="SSF53955">
    <property type="entry name" value="Lysozyme-like"/>
    <property type="match status" value="1"/>
</dbReference>
<dbReference type="CAZy" id="GT51">
    <property type="family name" value="Glycosyltransferase Family 51"/>
</dbReference>
<evidence type="ECO:0000256" key="2">
    <source>
        <dbReference type="ARBA" id="ARBA00022679"/>
    </source>
</evidence>
<keyword evidence="4" id="KW-0378">Hydrolase</keyword>
<comment type="pathway">
    <text evidence="1">Cell wall biogenesis; peptidoglycan biosynthesis.</text>
</comment>
<dbReference type="RefSeq" id="WP_011827744.1">
    <property type="nucleotide sequence ID" value="NC_008825.1"/>
</dbReference>
<dbReference type="InterPro" id="IPR001264">
    <property type="entry name" value="Glyco_trans_51"/>
</dbReference>
<keyword evidence="4" id="KW-0328">Glycosyltransferase</keyword>
<gene>
    <name evidence="4" type="ordered locus">Mpe_A0143</name>
</gene>
<evidence type="ECO:0000256" key="1">
    <source>
        <dbReference type="ARBA" id="ARBA00004752"/>
    </source>
</evidence>
<dbReference type="GO" id="GO:0004180">
    <property type="term" value="F:carboxypeptidase activity"/>
    <property type="evidence" value="ECO:0007669"/>
    <property type="project" value="UniProtKB-KW"/>
</dbReference>
<dbReference type="KEGG" id="mpt:Mpe_A0143"/>